<accession>A0A409YAK1</accession>
<keyword evidence="1" id="KW-0560">Oxidoreductase</keyword>
<dbReference type="Gene3D" id="3.30.360.10">
    <property type="entry name" value="Dihydrodipicolinate Reductase, domain 2"/>
    <property type="match status" value="1"/>
</dbReference>
<dbReference type="Pfam" id="PF01408">
    <property type="entry name" value="GFO_IDH_MocA"/>
    <property type="match status" value="1"/>
</dbReference>
<dbReference type="OrthoDB" id="64915at2759"/>
<dbReference type="Gene3D" id="3.40.50.720">
    <property type="entry name" value="NAD(P)-binding Rossmann-like Domain"/>
    <property type="match status" value="1"/>
</dbReference>
<evidence type="ECO:0000313" key="4">
    <source>
        <dbReference type="EMBL" id="PPR00021.1"/>
    </source>
</evidence>
<dbReference type="GO" id="GO:0016491">
    <property type="term" value="F:oxidoreductase activity"/>
    <property type="evidence" value="ECO:0007669"/>
    <property type="project" value="UniProtKB-KW"/>
</dbReference>
<dbReference type="InterPro" id="IPR000683">
    <property type="entry name" value="Gfo/Idh/MocA-like_OxRdtase_N"/>
</dbReference>
<evidence type="ECO:0008006" key="6">
    <source>
        <dbReference type="Google" id="ProtNLM"/>
    </source>
</evidence>
<gene>
    <name evidence="4" type="ORF">CVT24_009028</name>
</gene>
<dbReference type="InterPro" id="IPR036291">
    <property type="entry name" value="NAD(P)-bd_dom_sf"/>
</dbReference>
<proteinExistence type="predicted"/>
<dbReference type="InterPro" id="IPR050463">
    <property type="entry name" value="Gfo/Idh/MocA_oxidrdct_glycsds"/>
</dbReference>
<sequence length="376" mass="40638">MSSSSQPLRVGFVGLSTQGWASSTIAPAMLSHKDKYKLVAVSTTSPQSSAQTASKYTSQPGYEVKAYHGSTSQIASDPDVDLVAVSVKAPLHRDAVLPVIEQGKDIFIEWPVGKSLQETLEIAEAAKRKGIKTLIGTQGRTSPVIAKLKEIVDSGVLGQITSSTFYAVMPREFGLWGPTPRVNESYTCKKENGATIIAIGAGHLVDIFSHVLGGFTSVTAFASQQYPTHHPIDAQGKPTGESFPSEQPDHYTFSGPLPNGGHGTFILRVGPKSQPGQKKMQWEIEGENGFIRVEIEELLGAYPNVTHPDLYLNGKKVEVEGTRPGYDDVSIYTHLWEEYAKGPGQGKYATTDDAVRARRIVDAVERSVAEGRTIVL</sequence>
<dbReference type="SUPFAM" id="SSF51735">
    <property type="entry name" value="NAD(P)-binding Rossmann-fold domains"/>
    <property type="match status" value="1"/>
</dbReference>
<dbReference type="EMBL" id="NHTK01001339">
    <property type="protein sequence ID" value="PPR00021.1"/>
    <property type="molecule type" value="Genomic_DNA"/>
</dbReference>
<feature type="domain" description="Gfo/Idh/MocA-like oxidoreductase N-terminal" evidence="2">
    <location>
        <begin position="8"/>
        <end position="132"/>
    </location>
</feature>
<evidence type="ECO:0000313" key="5">
    <source>
        <dbReference type="Proteomes" id="UP000284842"/>
    </source>
</evidence>
<keyword evidence="5" id="KW-1185">Reference proteome</keyword>
<dbReference type="PANTHER" id="PTHR43818:SF11">
    <property type="entry name" value="BCDNA.GH03377"/>
    <property type="match status" value="1"/>
</dbReference>
<dbReference type="STRING" id="181874.A0A409YAK1"/>
<dbReference type="Pfam" id="PF22685">
    <property type="entry name" value="Gal80p_C-like"/>
    <property type="match status" value="1"/>
</dbReference>
<dbReference type="SUPFAM" id="SSF55347">
    <property type="entry name" value="Glyceraldehyde-3-phosphate dehydrogenase-like, C-terminal domain"/>
    <property type="match status" value="1"/>
</dbReference>
<dbReference type="Proteomes" id="UP000284842">
    <property type="component" value="Unassembled WGS sequence"/>
</dbReference>
<name>A0A409YAK1_9AGAR</name>
<reference evidence="4 5" key="1">
    <citation type="journal article" date="2018" name="Evol. Lett.">
        <title>Horizontal gene cluster transfer increased hallucinogenic mushroom diversity.</title>
        <authorList>
            <person name="Reynolds H.T."/>
            <person name="Vijayakumar V."/>
            <person name="Gluck-Thaler E."/>
            <person name="Korotkin H.B."/>
            <person name="Matheny P.B."/>
            <person name="Slot J.C."/>
        </authorList>
    </citation>
    <scope>NUCLEOTIDE SEQUENCE [LARGE SCALE GENOMIC DNA]</scope>
    <source>
        <strain evidence="4 5">2629</strain>
    </source>
</reference>
<feature type="domain" description="Gal80p-like C-terminal" evidence="3">
    <location>
        <begin position="143"/>
        <end position="294"/>
    </location>
</feature>
<evidence type="ECO:0000259" key="3">
    <source>
        <dbReference type="Pfam" id="PF22685"/>
    </source>
</evidence>
<evidence type="ECO:0000256" key="1">
    <source>
        <dbReference type="ARBA" id="ARBA00023002"/>
    </source>
</evidence>
<organism evidence="4 5">
    <name type="scientific">Panaeolus cyanescens</name>
    <dbReference type="NCBI Taxonomy" id="181874"/>
    <lineage>
        <taxon>Eukaryota</taxon>
        <taxon>Fungi</taxon>
        <taxon>Dikarya</taxon>
        <taxon>Basidiomycota</taxon>
        <taxon>Agaricomycotina</taxon>
        <taxon>Agaricomycetes</taxon>
        <taxon>Agaricomycetidae</taxon>
        <taxon>Agaricales</taxon>
        <taxon>Agaricineae</taxon>
        <taxon>Galeropsidaceae</taxon>
        <taxon>Panaeolus</taxon>
    </lineage>
</organism>
<dbReference type="AlphaFoldDB" id="A0A409YAK1"/>
<evidence type="ECO:0000259" key="2">
    <source>
        <dbReference type="Pfam" id="PF01408"/>
    </source>
</evidence>
<dbReference type="InterPro" id="IPR055080">
    <property type="entry name" value="Gal80p-like_C"/>
</dbReference>
<dbReference type="FunCoup" id="A0A409YAK1">
    <property type="interactions" value="26"/>
</dbReference>
<comment type="caution">
    <text evidence="4">The sequence shown here is derived from an EMBL/GenBank/DDBJ whole genome shotgun (WGS) entry which is preliminary data.</text>
</comment>
<protein>
    <recommendedName>
        <fullName evidence="6">Gfo/Idh/MocA-like oxidoreductase N-terminal domain-containing protein</fullName>
    </recommendedName>
</protein>
<dbReference type="InParanoid" id="A0A409YAK1"/>
<dbReference type="PANTHER" id="PTHR43818">
    <property type="entry name" value="BCDNA.GH03377"/>
    <property type="match status" value="1"/>
</dbReference>
<dbReference type="GO" id="GO:0000166">
    <property type="term" value="F:nucleotide binding"/>
    <property type="evidence" value="ECO:0007669"/>
    <property type="project" value="InterPro"/>
</dbReference>